<accession>A0A3B7LVT4</accession>
<dbReference type="Proteomes" id="UP000263753">
    <property type="component" value="Chromosome"/>
</dbReference>
<dbReference type="PROSITE" id="PS51257">
    <property type="entry name" value="PROKAR_LIPOPROTEIN"/>
    <property type="match status" value="1"/>
</dbReference>
<gene>
    <name evidence="1" type="ORF">CDG60_10645</name>
</gene>
<name>A0A3B7LVT4_9GAMM</name>
<protein>
    <submittedName>
        <fullName evidence="1">Uncharacterized protein</fullName>
    </submittedName>
</protein>
<organism evidence="1 2">
    <name type="scientific">Acinetobacter chinensis</name>
    <dbReference type="NCBI Taxonomy" id="2004650"/>
    <lineage>
        <taxon>Bacteria</taxon>
        <taxon>Pseudomonadati</taxon>
        <taxon>Pseudomonadota</taxon>
        <taxon>Gammaproteobacteria</taxon>
        <taxon>Moraxellales</taxon>
        <taxon>Moraxellaceae</taxon>
        <taxon>Acinetobacter</taxon>
    </lineage>
</organism>
<dbReference type="AlphaFoldDB" id="A0A3B7LVT4"/>
<evidence type="ECO:0000313" key="1">
    <source>
        <dbReference type="EMBL" id="AXY56980.1"/>
    </source>
</evidence>
<proteinExistence type="predicted"/>
<reference evidence="2" key="1">
    <citation type="submission" date="2018-09" db="EMBL/GenBank/DDBJ databases">
        <title>The complete genome of Acinetobacter sp. strain WCHAc010005.</title>
        <authorList>
            <person name="Hu Y."/>
            <person name="Long H."/>
            <person name="Feng Y."/>
            <person name="Zong Z."/>
        </authorList>
    </citation>
    <scope>NUCLEOTIDE SEQUENCE [LARGE SCALE GENOMIC DNA]</scope>
    <source>
        <strain evidence="2">WCHAc010005</strain>
    </source>
</reference>
<dbReference type="RefSeq" id="WP_087512350.1">
    <property type="nucleotide sequence ID" value="NZ_CP032134.1"/>
</dbReference>
<dbReference type="KEGG" id="achi:CDG60_10645"/>
<evidence type="ECO:0000313" key="2">
    <source>
        <dbReference type="Proteomes" id="UP000263753"/>
    </source>
</evidence>
<dbReference type="EMBL" id="CP032134">
    <property type="protein sequence ID" value="AXY56980.1"/>
    <property type="molecule type" value="Genomic_DNA"/>
</dbReference>
<sequence length="113" mass="12866">MLEKYLVVGIVFAACLLLVAYTQLNSRDKADDHLSLKDRLQKEFPGFKVIERNQNIIICKEGANPRIPDELVLIRIDPNQQKNLRTSGKMLIATYAKQPSVREIKKDAAPYLV</sequence>